<dbReference type="STRING" id="45286.A0A0X8HTD8"/>
<feature type="compositionally biased region" description="Polar residues" evidence="1">
    <location>
        <begin position="244"/>
        <end position="291"/>
    </location>
</feature>
<evidence type="ECO:0000313" key="4">
    <source>
        <dbReference type="Proteomes" id="UP000243052"/>
    </source>
</evidence>
<feature type="compositionally biased region" description="Low complexity" evidence="1">
    <location>
        <begin position="48"/>
        <end position="69"/>
    </location>
</feature>
<evidence type="ECO:0000256" key="1">
    <source>
        <dbReference type="SAM" id="MobiDB-lite"/>
    </source>
</evidence>
<protein>
    <submittedName>
        <fullName evidence="3">HEL201Cp</fullName>
    </submittedName>
</protein>
<reference evidence="3 4" key="1">
    <citation type="submission" date="2016-01" db="EMBL/GenBank/DDBJ databases">
        <title>Genome sequence of the yeast Holleya sinecauda.</title>
        <authorList>
            <person name="Dietrich F.S."/>
        </authorList>
    </citation>
    <scope>NUCLEOTIDE SEQUENCE [LARGE SCALE GENOMIC DNA]</scope>
    <source>
        <strain evidence="3 4">ATCC 58844</strain>
    </source>
</reference>
<feature type="compositionally biased region" description="Basic residues" evidence="1">
    <location>
        <begin position="568"/>
        <end position="577"/>
    </location>
</feature>
<dbReference type="Proteomes" id="UP000243052">
    <property type="component" value="Chromosome v"/>
</dbReference>
<feature type="region of interest" description="Disordered" evidence="1">
    <location>
        <begin position="230"/>
        <end position="294"/>
    </location>
</feature>
<feature type="compositionally biased region" description="Low complexity" evidence="1">
    <location>
        <begin position="597"/>
        <end position="608"/>
    </location>
</feature>
<dbReference type="GO" id="GO:0000124">
    <property type="term" value="C:SAGA complex"/>
    <property type="evidence" value="ECO:0007669"/>
    <property type="project" value="InterPro"/>
</dbReference>
<dbReference type="PANTHER" id="PTHR13526">
    <property type="entry name" value="TRANSCRIPTION FACTOR SPT20 HOMOLOG"/>
    <property type="match status" value="1"/>
</dbReference>
<feature type="compositionally biased region" description="Low complexity" evidence="1">
    <location>
        <begin position="230"/>
        <end position="243"/>
    </location>
</feature>
<evidence type="ECO:0000259" key="2">
    <source>
        <dbReference type="Pfam" id="PF12090"/>
    </source>
</evidence>
<dbReference type="RefSeq" id="XP_017988076.1">
    <property type="nucleotide sequence ID" value="XM_018132643.1"/>
</dbReference>
<gene>
    <name evidence="3" type="ORF">AW171_hschr53013</name>
</gene>
<dbReference type="GO" id="GO:0003712">
    <property type="term" value="F:transcription coregulator activity"/>
    <property type="evidence" value="ECO:0007669"/>
    <property type="project" value="InterPro"/>
</dbReference>
<keyword evidence="4" id="KW-1185">Reference proteome</keyword>
<dbReference type="PANTHER" id="PTHR13526:SF8">
    <property type="entry name" value="TRANSCRIPTION FACTOR SPT20 HOMOLOG"/>
    <property type="match status" value="1"/>
</dbReference>
<evidence type="ECO:0000313" key="3">
    <source>
        <dbReference type="EMBL" id="AMD21080.1"/>
    </source>
</evidence>
<accession>A0A0X8HTD8</accession>
<feature type="region of interest" description="Disordered" evidence="1">
    <location>
        <begin position="1"/>
        <end position="81"/>
    </location>
</feature>
<proteinExistence type="predicted"/>
<feature type="compositionally biased region" description="Polar residues" evidence="1">
    <location>
        <begin position="70"/>
        <end position="81"/>
    </location>
</feature>
<feature type="domain" description="Spt20-like SEP" evidence="2">
    <location>
        <begin position="135"/>
        <end position="260"/>
    </location>
</feature>
<dbReference type="OrthoDB" id="1932706at2759"/>
<feature type="domain" description="Spt20-like SEP" evidence="2">
    <location>
        <begin position="267"/>
        <end position="357"/>
    </location>
</feature>
<feature type="compositionally biased region" description="Basic residues" evidence="1">
    <location>
        <begin position="587"/>
        <end position="596"/>
    </location>
</feature>
<dbReference type="GeneID" id="28724356"/>
<dbReference type="InterPro" id="IPR021950">
    <property type="entry name" value="Spt20"/>
</dbReference>
<dbReference type="AlphaFoldDB" id="A0A0X8HTD8"/>
<organism evidence="3 4">
    <name type="scientific">Eremothecium sinecaudum</name>
    <dbReference type="NCBI Taxonomy" id="45286"/>
    <lineage>
        <taxon>Eukaryota</taxon>
        <taxon>Fungi</taxon>
        <taxon>Dikarya</taxon>
        <taxon>Ascomycota</taxon>
        <taxon>Saccharomycotina</taxon>
        <taxon>Saccharomycetes</taxon>
        <taxon>Saccharomycetales</taxon>
        <taxon>Saccharomycetaceae</taxon>
        <taxon>Eremothecium</taxon>
    </lineage>
</organism>
<dbReference type="GO" id="GO:0006357">
    <property type="term" value="P:regulation of transcription by RNA polymerase II"/>
    <property type="evidence" value="ECO:0007669"/>
    <property type="project" value="TreeGrafter"/>
</dbReference>
<dbReference type="Pfam" id="PF12090">
    <property type="entry name" value="Spt20_SEP"/>
    <property type="match status" value="2"/>
</dbReference>
<name>A0A0X8HTD8_9SACH</name>
<feature type="compositionally biased region" description="Polar residues" evidence="1">
    <location>
        <begin position="522"/>
        <end position="556"/>
    </location>
</feature>
<dbReference type="EMBL" id="CP014245">
    <property type="protein sequence ID" value="AMD21080.1"/>
    <property type="molecule type" value="Genomic_DNA"/>
</dbReference>
<feature type="compositionally biased region" description="Polar residues" evidence="1">
    <location>
        <begin position="1"/>
        <end position="17"/>
    </location>
</feature>
<dbReference type="InterPro" id="IPR046468">
    <property type="entry name" value="Spt20-like_SEP"/>
</dbReference>
<sequence length="615" mass="68314">MNSNLGLGIPVNSQGSPNRLPGNVSRPLTKGINVGMPSCNVNNANAHQQQQPQQQQQQQQQQMQQQQQQASMSGAPSANEQVQQRLMMQQRLRMQQQQQQNFENQIFQLLTTLNRKPKRLYQFTEDADAILKKYEQFKPSFEFHIYENNYKICAPANTRLQQHQRTPQGTIDGLILNKNNEILKEFLEYVARGIIPEAIIEVLRDCNVQFYEGCLILQVYDHTNTVDVKQGQQQTSQQRQQQQSPNASTSANVPSQVNQQSVKSETDTGQPQLSTDGSAKTVNPTKEQVSTLKRPRMYRTLLKPNDLTRYYDMLSWADHTRFSDSVYQQLEAELLAITKRNLRLDTHMNPFTHSEKLPDDEFLRPTVDENSISYPHRELCQAENTKGKVGHVELHEELPQHSSAYEQMMMIMNGRTTTTTNATLAASLAKRAEMMGTGGNSGKGTSASGLGSSMSSSNSVAAAAVAAAAVVGSTVNNENNQFSRLKFVEQFRLNKEKKKQQAMNASMMPNGYNQRISMSASLNPQQMKQQTSSAFQNDQGAETGMSTSMATPTNGKRNGAADGEDKSKPKRQRKVSKKATGDANSGPKKRITKKKQAAAAAAAAAANAGGVDHQK</sequence>
<feature type="region of interest" description="Disordered" evidence="1">
    <location>
        <begin position="522"/>
        <end position="615"/>
    </location>
</feature>